<dbReference type="SUPFAM" id="SSF51445">
    <property type="entry name" value="(Trans)glycosidases"/>
    <property type="match status" value="1"/>
</dbReference>
<name>A0A1C1C7N7_9EURO</name>
<feature type="chain" id="PRO_5008650628" description="Asl1-like glycosyl hydrolase catalytic domain-containing protein" evidence="2">
    <location>
        <begin position="36"/>
        <end position="817"/>
    </location>
</feature>
<dbReference type="InterPro" id="IPR017853">
    <property type="entry name" value="GH"/>
</dbReference>
<feature type="compositionally biased region" description="Low complexity" evidence="1">
    <location>
        <begin position="428"/>
        <end position="451"/>
    </location>
</feature>
<feature type="compositionally biased region" description="Low complexity" evidence="1">
    <location>
        <begin position="355"/>
        <end position="402"/>
    </location>
</feature>
<feature type="compositionally biased region" description="Polar residues" evidence="1">
    <location>
        <begin position="452"/>
        <end position="467"/>
    </location>
</feature>
<feature type="domain" description="Asl1-like glycosyl hydrolase catalytic" evidence="3">
    <location>
        <begin position="532"/>
        <end position="807"/>
    </location>
</feature>
<feature type="compositionally biased region" description="Low complexity" evidence="1">
    <location>
        <begin position="468"/>
        <end position="525"/>
    </location>
</feature>
<feature type="domain" description="DUF7908" evidence="4">
    <location>
        <begin position="128"/>
        <end position="257"/>
    </location>
</feature>
<keyword evidence="6" id="KW-1185">Reference proteome</keyword>
<dbReference type="OrthoDB" id="43654at2759"/>
<dbReference type="Proteomes" id="UP000094526">
    <property type="component" value="Unassembled WGS sequence"/>
</dbReference>
<evidence type="ECO:0000313" key="6">
    <source>
        <dbReference type="Proteomes" id="UP000094526"/>
    </source>
</evidence>
<proteinExistence type="predicted"/>
<reference evidence="6" key="1">
    <citation type="submission" date="2015-07" db="EMBL/GenBank/DDBJ databases">
        <authorList>
            <person name="Teixeira M.M."/>
            <person name="Souza R.C."/>
            <person name="Almeida L.G."/>
            <person name="Vicente V.A."/>
            <person name="de Hoog S."/>
            <person name="Bocca A.L."/>
            <person name="de Almeida S.R."/>
            <person name="Vasconcelos A.T."/>
            <person name="Felipe M.S."/>
        </authorList>
    </citation>
    <scope>NUCLEOTIDE SEQUENCE [LARGE SCALE GENOMIC DNA]</scope>
    <source>
        <strain evidence="6">KSF</strain>
    </source>
</reference>
<evidence type="ECO:0000313" key="5">
    <source>
        <dbReference type="EMBL" id="OCT44478.1"/>
    </source>
</evidence>
<dbReference type="EMBL" id="LGRB01000020">
    <property type="protein sequence ID" value="OCT44478.1"/>
    <property type="molecule type" value="Genomic_DNA"/>
</dbReference>
<feature type="region of interest" description="Disordered" evidence="1">
    <location>
        <begin position="291"/>
        <end position="336"/>
    </location>
</feature>
<accession>A0A1C1C7N7</accession>
<dbReference type="PANTHER" id="PTHR34154">
    <property type="entry name" value="ALKALI-SENSITIVE LINKAGE PROTEIN 1"/>
    <property type="match status" value="1"/>
</dbReference>
<gene>
    <name evidence="5" type="ORF">CLCR_05476</name>
</gene>
<dbReference type="GO" id="GO:0009277">
    <property type="term" value="C:fungal-type cell wall"/>
    <property type="evidence" value="ECO:0007669"/>
    <property type="project" value="TreeGrafter"/>
</dbReference>
<organism evidence="5 6">
    <name type="scientific">Cladophialophora carrionii</name>
    <dbReference type="NCBI Taxonomy" id="86049"/>
    <lineage>
        <taxon>Eukaryota</taxon>
        <taxon>Fungi</taxon>
        <taxon>Dikarya</taxon>
        <taxon>Ascomycota</taxon>
        <taxon>Pezizomycotina</taxon>
        <taxon>Eurotiomycetes</taxon>
        <taxon>Chaetothyriomycetidae</taxon>
        <taxon>Chaetothyriales</taxon>
        <taxon>Herpotrichiellaceae</taxon>
        <taxon>Cladophialophora</taxon>
    </lineage>
</organism>
<dbReference type="GO" id="GO:0071966">
    <property type="term" value="P:fungal-type cell wall polysaccharide metabolic process"/>
    <property type="evidence" value="ECO:0007669"/>
    <property type="project" value="TreeGrafter"/>
</dbReference>
<dbReference type="VEuPathDB" id="FungiDB:G647_07160"/>
<dbReference type="Pfam" id="PF11790">
    <property type="entry name" value="Glyco_hydro_cc"/>
    <property type="match status" value="1"/>
</dbReference>
<protein>
    <recommendedName>
        <fullName evidence="7">Asl1-like glycosyl hydrolase catalytic domain-containing protein</fullName>
    </recommendedName>
</protein>
<dbReference type="InterPro" id="IPR053183">
    <property type="entry name" value="ASL1"/>
</dbReference>
<feature type="compositionally biased region" description="Low complexity" evidence="1">
    <location>
        <begin position="78"/>
        <end position="92"/>
    </location>
</feature>
<evidence type="ECO:0000256" key="1">
    <source>
        <dbReference type="SAM" id="MobiDB-lite"/>
    </source>
</evidence>
<sequence>MRVARLMLSSTPFTTGVRLIHALLALHSLTAVTAAQAHLNGCYWTSTVVFGNITSSSTVPNTFSTTSDGRSISPILQSSTTSNPSTSESIVPTTSATPIITTTSGIASSESAASSFTSTLPTVTPPAPASTPFRITVSGFNARLRPRAPSYLSFNGENAYLIEDEELSGIFVLTSDGQLRTSDATVGTNGRMGSLPLRRFPGLTQPSGYIWYFNDTRLVFGENLAFLALSDGQMFVTFPGGQPPMGAVQLGLEPEFVETMTSSTLLMTSNLASMSSSHGTGATTTTTYMETSVSNPVTGGPYSTTPSIPSSPVTSSTTTPGASSSSTMTPDRPLTSSTTIHTTTLLLPQSTPITASGAPSSNSLSPSPSSPSSNTIASSSRGSTTTIPRSVTSSSSVAPSTTVQVNPVTLLSSTTTNVLTSNAISSSLSATSASPTMSHSSGTTISSTTLTNGPSSSMTSPRATTAVTSTQPQPLSTTLSPSAPSTNAHSSSSVANPNPTSSTTTTRSPSSTSSSLPTTSTPTSSAYPAKRGLAYRNVTTLQYYPPPSPYISWSYNYYSLPNASDDVGAYPYPSSPYRFIPLLYNDAPSLTSIWASNVNFSITHYGTDAIFGFNEPDANFDGQSANMPVAQSIRGYATFMEPFAGRVRIGCPAVTNTGGGIAYLEQFLGNASLHGLTLDFINLHWYASPYNIDYFREFVTQVYNLSVLYSPNITSSFVDTRNGGGTGGGGPGNVLPVWITEFGMDQNNYDLATNVAFLKNASRWMDQQVWVERYAWFGNFPGGLTSYGAPTTGMLLNTDGSGRSALGDVWYRYNGTG</sequence>
<dbReference type="Pfam" id="PF25485">
    <property type="entry name" value="DUF7908"/>
    <property type="match status" value="1"/>
</dbReference>
<evidence type="ECO:0008006" key="7">
    <source>
        <dbReference type="Google" id="ProtNLM"/>
    </source>
</evidence>
<feature type="compositionally biased region" description="Polar residues" evidence="1">
    <location>
        <begin position="64"/>
        <end position="77"/>
    </location>
</feature>
<dbReference type="STRING" id="86049.A0A1C1C7N7"/>
<dbReference type="VEuPathDB" id="FungiDB:CLCR_05476"/>
<feature type="region of interest" description="Disordered" evidence="1">
    <location>
        <begin position="428"/>
        <end position="527"/>
    </location>
</feature>
<keyword evidence="2" id="KW-0732">Signal</keyword>
<dbReference type="PANTHER" id="PTHR34154:SF10">
    <property type="entry name" value="ASL1-LIKE GLYCOSYL HYDROLASE CATALYTIC DOMAIN-CONTAINING PROTEIN"/>
    <property type="match status" value="1"/>
</dbReference>
<dbReference type="AlphaFoldDB" id="A0A1C1C7N7"/>
<dbReference type="Gene3D" id="3.20.20.80">
    <property type="entry name" value="Glycosidases"/>
    <property type="match status" value="1"/>
</dbReference>
<evidence type="ECO:0000259" key="3">
    <source>
        <dbReference type="Pfam" id="PF11790"/>
    </source>
</evidence>
<comment type="caution">
    <text evidence="5">The sequence shown here is derived from an EMBL/GenBank/DDBJ whole genome shotgun (WGS) entry which is preliminary data.</text>
</comment>
<dbReference type="InterPro" id="IPR024655">
    <property type="entry name" value="Asl1_glyco_hydro_catalytic"/>
</dbReference>
<evidence type="ECO:0000259" key="4">
    <source>
        <dbReference type="Pfam" id="PF25485"/>
    </source>
</evidence>
<feature type="region of interest" description="Disordered" evidence="1">
    <location>
        <begin position="64"/>
        <end position="92"/>
    </location>
</feature>
<evidence type="ECO:0000256" key="2">
    <source>
        <dbReference type="SAM" id="SignalP"/>
    </source>
</evidence>
<feature type="signal peptide" evidence="2">
    <location>
        <begin position="1"/>
        <end position="35"/>
    </location>
</feature>
<feature type="region of interest" description="Disordered" evidence="1">
    <location>
        <begin position="350"/>
        <end position="402"/>
    </location>
</feature>
<dbReference type="InterPro" id="IPR057230">
    <property type="entry name" value="DUF7908"/>
</dbReference>